<evidence type="ECO:0000256" key="1">
    <source>
        <dbReference type="SAM" id="Coils"/>
    </source>
</evidence>
<evidence type="ECO:0000313" key="2">
    <source>
        <dbReference type="EMBL" id="KAG8467167.1"/>
    </source>
</evidence>
<name>A0A8J6CA35_DIALT</name>
<protein>
    <submittedName>
        <fullName evidence="2">Uncharacterized protein</fullName>
    </submittedName>
</protein>
<organism evidence="2 3">
    <name type="scientific">Diacronema lutheri</name>
    <name type="common">Unicellular marine alga</name>
    <name type="synonym">Monochrysis lutheri</name>
    <dbReference type="NCBI Taxonomy" id="2081491"/>
    <lineage>
        <taxon>Eukaryota</taxon>
        <taxon>Haptista</taxon>
        <taxon>Haptophyta</taxon>
        <taxon>Pavlovophyceae</taxon>
        <taxon>Pavlovales</taxon>
        <taxon>Pavlovaceae</taxon>
        <taxon>Diacronema</taxon>
    </lineage>
</organism>
<sequence length="92" mass="10284">MAASGKAYNMFNVQEAEFWKQRVERENLHASLRSMPALSDVGSALGSKVSGASSSTRSKIEHLETMLHEERSKRKALERKLDALERIVANPL</sequence>
<comment type="caution">
    <text evidence="2">The sequence shown here is derived from an EMBL/GenBank/DDBJ whole genome shotgun (WGS) entry which is preliminary data.</text>
</comment>
<dbReference type="AlphaFoldDB" id="A0A8J6CA35"/>
<keyword evidence="1" id="KW-0175">Coiled coil</keyword>
<reference evidence="2" key="1">
    <citation type="submission" date="2021-05" db="EMBL/GenBank/DDBJ databases">
        <title>The genome of the haptophyte Pavlova lutheri (Diacronema luteri, Pavlovales) - a model for lipid biosynthesis in eukaryotic algae.</title>
        <authorList>
            <person name="Hulatt C.J."/>
            <person name="Posewitz M.C."/>
        </authorList>
    </citation>
    <scope>NUCLEOTIDE SEQUENCE</scope>
    <source>
        <strain evidence="2">NIVA-4/92</strain>
    </source>
</reference>
<accession>A0A8J6CA35</accession>
<gene>
    <name evidence="2" type="ORF">KFE25_000483</name>
</gene>
<dbReference type="EMBL" id="JAGTXO010000006">
    <property type="protein sequence ID" value="KAG8467167.1"/>
    <property type="molecule type" value="Genomic_DNA"/>
</dbReference>
<proteinExistence type="predicted"/>
<evidence type="ECO:0000313" key="3">
    <source>
        <dbReference type="Proteomes" id="UP000751190"/>
    </source>
</evidence>
<keyword evidence="3" id="KW-1185">Reference proteome</keyword>
<dbReference type="Proteomes" id="UP000751190">
    <property type="component" value="Unassembled WGS sequence"/>
</dbReference>
<feature type="coiled-coil region" evidence="1">
    <location>
        <begin position="60"/>
        <end position="87"/>
    </location>
</feature>